<reference evidence="1" key="1">
    <citation type="submission" date="2019-11" db="EMBL/GenBank/DDBJ databases">
        <authorList>
            <person name="Feng L."/>
        </authorList>
    </citation>
    <scope>NUCLEOTIDE SEQUENCE</scope>
    <source>
        <strain evidence="1">CbolteaeLFYP116</strain>
    </source>
</reference>
<proteinExistence type="predicted"/>
<organism evidence="1">
    <name type="scientific">Enterocloster bolteae</name>
    <dbReference type="NCBI Taxonomy" id="208479"/>
    <lineage>
        <taxon>Bacteria</taxon>
        <taxon>Bacillati</taxon>
        <taxon>Bacillota</taxon>
        <taxon>Clostridia</taxon>
        <taxon>Lachnospirales</taxon>
        <taxon>Lachnospiraceae</taxon>
        <taxon>Enterocloster</taxon>
    </lineage>
</organism>
<name>A0A6N2XPL5_9FIRM</name>
<dbReference type="AlphaFoldDB" id="A0A6N2XPL5"/>
<protein>
    <submittedName>
        <fullName evidence="1">Uncharacterized protein</fullName>
    </submittedName>
</protein>
<gene>
    <name evidence="1" type="ORF">CBLFYP116_05560</name>
</gene>
<dbReference type="EMBL" id="CACRTF010000021">
    <property type="protein sequence ID" value="VYT56389.1"/>
    <property type="molecule type" value="Genomic_DNA"/>
</dbReference>
<accession>A0A6N2XPL5</accession>
<sequence>MTDLIGRLDELLLLVDSQVELVNIKEQECVSVGQNVS</sequence>
<evidence type="ECO:0000313" key="1">
    <source>
        <dbReference type="EMBL" id="VYT56389.1"/>
    </source>
</evidence>